<evidence type="ECO:0000313" key="3">
    <source>
        <dbReference type="EMBL" id="KAK1408780.1"/>
    </source>
</evidence>
<gene>
    <name evidence="3" type="ORF">QVD17_40821</name>
</gene>
<proteinExistence type="inferred from homology"/>
<dbReference type="InterPro" id="IPR004182">
    <property type="entry name" value="GRAM"/>
</dbReference>
<evidence type="ECO:0000313" key="4">
    <source>
        <dbReference type="Proteomes" id="UP001229421"/>
    </source>
</evidence>
<comment type="similarity">
    <text evidence="1">Belongs to the GEM family.</text>
</comment>
<keyword evidence="4" id="KW-1185">Reference proteome</keyword>
<dbReference type="EMBL" id="JAUHHV010000011">
    <property type="protein sequence ID" value="KAK1408780.1"/>
    <property type="molecule type" value="Genomic_DNA"/>
</dbReference>
<dbReference type="Pfam" id="PF02893">
    <property type="entry name" value="GRAM"/>
    <property type="match status" value="1"/>
</dbReference>
<dbReference type="AlphaFoldDB" id="A0AAD8NB03"/>
<protein>
    <recommendedName>
        <fullName evidence="2">GRAM domain-containing protein</fullName>
    </recommendedName>
</protein>
<evidence type="ECO:0000256" key="1">
    <source>
        <dbReference type="ARBA" id="ARBA00009414"/>
    </source>
</evidence>
<dbReference type="InterPro" id="IPR011993">
    <property type="entry name" value="PH-like_dom_sf"/>
</dbReference>
<feature type="domain" description="GRAM" evidence="2">
    <location>
        <begin position="101"/>
        <end position="179"/>
    </location>
</feature>
<comment type="caution">
    <text evidence="3">The sequence shown here is derived from an EMBL/GenBank/DDBJ whole genome shotgun (WGS) entry which is preliminary data.</text>
</comment>
<dbReference type="InterPro" id="IPR037848">
    <property type="entry name" value="GEM-like"/>
</dbReference>
<reference evidence="3" key="1">
    <citation type="journal article" date="2023" name="bioRxiv">
        <title>Improved chromosome-level genome assembly for marigold (Tagetes erecta).</title>
        <authorList>
            <person name="Jiang F."/>
            <person name="Yuan L."/>
            <person name="Wang S."/>
            <person name="Wang H."/>
            <person name="Xu D."/>
            <person name="Wang A."/>
            <person name="Fan W."/>
        </authorList>
    </citation>
    <scope>NUCLEOTIDE SEQUENCE</scope>
    <source>
        <strain evidence="3">WSJ</strain>
        <tissue evidence="3">Leaf</tissue>
    </source>
</reference>
<dbReference type="Gene3D" id="2.30.29.30">
    <property type="entry name" value="Pleckstrin-homology domain (PH domain)/Phosphotyrosine-binding domain (PTB)"/>
    <property type="match status" value="1"/>
</dbReference>
<accession>A0AAD8NB03</accession>
<dbReference type="PANTHER" id="PTHR31969">
    <property type="entry name" value="GEM-LIKE PROTEIN 2"/>
    <property type="match status" value="1"/>
</dbReference>
<sequence length="225" mass="25544">MAGMLGNQITAICQNISTSLPMKHVTGVQIGSTNGLLLSKPYQPHYPLSTAASSKIKRLNRDDSFAVWVKNYVSLGTKLIEIMKHKLSYGARIIQFGSQEKLFRKNFNITEREKLLQASQCYLYTTAGAIAGLMFVSTERVAFCSHKSIKAYSTTGKLLKFQYKVSIPREKIDRVNERRNVKRPSNKYMELVTVDDFNFWFMGFINYKKTLGCLHDAISHACLSH</sequence>
<dbReference type="Proteomes" id="UP001229421">
    <property type="component" value="Unassembled WGS sequence"/>
</dbReference>
<organism evidence="3 4">
    <name type="scientific">Tagetes erecta</name>
    <name type="common">African marigold</name>
    <dbReference type="NCBI Taxonomy" id="13708"/>
    <lineage>
        <taxon>Eukaryota</taxon>
        <taxon>Viridiplantae</taxon>
        <taxon>Streptophyta</taxon>
        <taxon>Embryophyta</taxon>
        <taxon>Tracheophyta</taxon>
        <taxon>Spermatophyta</taxon>
        <taxon>Magnoliopsida</taxon>
        <taxon>eudicotyledons</taxon>
        <taxon>Gunneridae</taxon>
        <taxon>Pentapetalae</taxon>
        <taxon>asterids</taxon>
        <taxon>campanulids</taxon>
        <taxon>Asterales</taxon>
        <taxon>Asteraceae</taxon>
        <taxon>Asteroideae</taxon>
        <taxon>Heliantheae alliance</taxon>
        <taxon>Tageteae</taxon>
        <taxon>Tagetes</taxon>
    </lineage>
</organism>
<name>A0AAD8NB03_TARER</name>
<dbReference type="SMART" id="SM00568">
    <property type="entry name" value="GRAM"/>
    <property type="match status" value="1"/>
</dbReference>
<evidence type="ECO:0000259" key="2">
    <source>
        <dbReference type="SMART" id="SM00568"/>
    </source>
</evidence>